<feature type="transmembrane region" description="Helical" evidence="1">
    <location>
        <begin position="103"/>
        <end position="122"/>
    </location>
</feature>
<feature type="transmembrane region" description="Helical" evidence="1">
    <location>
        <begin position="72"/>
        <end position="91"/>
    </location>
</feature>
<feature type="transmembrane region" description="Helical" evidence="1">
    <location>
        <begin position="36"/>
        <end position="60"/>
    </location>
</feature>
<gene>
    <name evidence="3" type="ORF">HNR39_002227</name>
</gene>
<dbReference type="Proteomes" id="UP000571084">
    <property type="component" value="Unassembled WGS sequence"/>
</dbReference>
<evidence type="ECO:0000313" key="3">
    <source>
        <dbReference type="EMBL" id="MBB5200392.1"/>
    </source>
</evidence>
<dbReference type="InterPro" id="IPR000326">
    <property type="entry name" value="PAP2/HPO"/>
</dbReference>
<evidence type="ECO:0000313" key="4">
    <source>
        <dbReference type="Proteomes" id="UP000571084"/>
    </source>
</evidence>
<name>A0A840RTA0_9BURK</name>
<proteinExistence type="predicted"/>
<dbReference type="RefSeq" id="WP_168051737.1">
    <property type="nucleotide sequence ID" value="NZ_JAAOZT010000001.1"/>
</dbReference>
<organism evidence="3 4">
    <name type="scientific">Glaciimonas immobilis</name>
    <dbReference type="NCBI Taxonomy" id="728004"/>
    <lineage>
        <taxon>Bacteria</taxon>
        <taxon>Pseudomonadati</taxon>
        <taxon>Pseudomonadota</taxon>
        <taxon>Betaproteobacteria</taxon>
        <taxon>Burkholderiales</taxon>
        <taxon>Oxalobacteraceae</taxon>
        <taxon>Glaciimonas</taxon>
    </lineage>
</organism>
<protein>
    <submittedName>
        <fullName evidence="3">Membrane-associated phospholipid phosphatase</fullName>
    </submittedName>
</protein>
<dbReference type="SUPFAM" id="SSF48317">
    <property type="entry name" value="Acid phosphatase/Vanadium-dependent haloperoxidase"/>
    <property type="match status" value="1"/>
</dbReference>
<evidence type="ECO:0000256" key="1">
    <source>
        <dbReference type="SAM" id="Phobius"/>
    </source>
</evidence>
<dbReference type="EMBL" id="JACHHQ010000004">
    <property type="protein sequence ID" value="MBB5200392.1"/>
    <property type="molecule type" value="Genomic_DNA"/>
</dbReference>
<comment type="caution">
    <text evidence="3">The sequence shown here is derived from an EMBL/GenBank/DDBJ whole genome shotgun (WGS) entry which is preliminary data.</text>
</comment>
<keyword evidence="1" id="KW-1133">Transmembrane helix</keyword>
<dbReference type="InterPro" id="IPR036938">
    <property type="entry name" value="PAP2/HPO_sf"/>
</dbReference>
<evidence type="ECO:0000259" key="2">
    <source>
        <dbReference type="Pfam" id="PF01569"/>
    </source>
</evidence>
<reference evidence="3 4" key="1">
    <citation type="submission" date="2020-08" db="EMBL/GenBank/DDBJ databases">
        <title>Genomic Encyclopedia of Type Strains, Phase IV (KMG-IV): sequencing the most valuable type-strain genomes for metagenomic binning, comparative biology and taxonomic classification.</title>
        <authorList>
            <person name="Goeker M."/>
        </authorList>
    </citation>
    <scope>NUCLEOTIDE SEQUENCE [LARGE SCALE GENOMIC DNA]</scope>
    <source>
        <strain evidence="3 4">DSM 23240</strain>
    </source>
</reference>
<accession>A0A840RTA0</accession>
<feature type="transmembrane region" description="Helical" evidence="1">
    <location>
        <begin position="12"/>
        <end position="29"/>
    </location>
</feature>
<dbReference type="Pfam" id="PF01569">
    <property type="entry name" value="PAP2"/>
    <property type="match status" value="1"/>
</dbReference>
<feature type="transmembrane region" description="Helical" evidence="1">
    <location>
        <begin position="128"/>
        <end position="145"/>
    </location>
</feature>
<keyword evidence="1" id="KW-0472">Membrane</keyword>
<dbReference type="AlphaFoldDB" id="A0A840RTA0"/>
<sequence length="223" mass="24375">MNYWNDFTHYGGSTVMLSGAIVVTLWLIAGRAWKMALWWCVLFGSGLTLVLVTKLAFVGWGVGIRALDFTGISGHAMRAMAVMPVMLYLVLQKAPRRWRMAGVLVGIGFGIMIGISRLVVHAHSNSEMISGCILGAIVSIGFIAIAERCAPPTVNRWLIAISLMAVFSTSYAKSAPTQRWLTSMALYVAGHERPYIRSTWKMAPPRAASSSDPAVDELLLEEN</sequence>
<keyword evidence="1" id="KW-0812">Transmembrane</keyword>
<feature type="domain" description="Phosphatidic acid phosphatase type 2/haloperoxidase" evidence="2">
    <location>
        <begin position="72"/>
        <end position="146"/>
    </location>
</feature>
<dbReference type="Gene3D" id="1.20.144.10">
    <property type="entry name" value="Phosphatidic acid phosphatase type 2/haloperoxidase"/>
    <property type="match status" value="1"/>
</dbReference>
<keyword evidence="4" id="KW-1185">Reference proteome</keyword>